<dbReference type="InterPro" id="IPR040256">
    <property type="entry name" value="At4g02000-like"/>
</dbReference>
<comment type="caution">
    <text evidence="1">The sequence shown here is derived from an EMBL/GenBank/DDBJ whole genome shotgun (WGS) entry which is preliminary data.</text>
</comment>
<accession>A0AA88UPJ6</accession>
<sequence>NRGTRLLIAEQFPHTAYTIISFRVDYDILSLDGKGKLKSFFAGVSRSVNSSWSHSLFSLLTIPSYKMSSPSYGNTNTEASDSVARRGWLIPADSARVLDVLARWATTLVGKLVDIKKFSTRRVLQREVQAGGFIQIERAKGLYLFHFEREDAKDLFVAGSPWKLCGALVILMALIPNTPLHEHRFDEIAVWIQLHRFPYEYFNEEDATLIARAAGPMVAVDWPPDGNRKYDYIRVRVRIYQSFQAGHCRHICRIDG</sequence>
<feature type="non-terminal residue" evidence="1">
    <location>
        <position position="256"/>
    </location>
</feature>
<evidence type="ECO:0000313" key="1">
    <source>
        <dbReference type="EMBL" id="KAK2993270.1"/>
    </source>
</evidence>
<evidence type="ECO:0008006" key="3">
    <source>
        <dbReference type="Google" id="ProtNLM"/>
    </source>
</evidence>
<dbReference type="PANTHER" id="PTHR31286:SF180">
    <property type="entry name" value="OS10G0362600 PROTEIN"/>
    <property type="match status" value="1"/>
</dbReference>
<keyword evidence="2" id="KW-1185">Reference proteome</keyword>
<organism evidence="1 2">
    <name type="scientific">Escallonia rubra</name>
    <dbReference type="NCBI Taxonomy" id="112253"/>
    <lineage>
        <taxon>Eukaryota</taxon>
        <taxon>Viridiplantae</taxon>
        <taxon>Streptophyta</taxon>
        <taxon>Embryophyta</taxon>
        <taxon>Tracheophyta</taxon>
        <taxon>Spermatophyta</taxon>
        <taxon>Magnoliopsida</taxon>
        <taxon>eudicotyledons</taxon>
        <taxon>Gunneridae</taxon>
        <taxon>Pentapetalae</taxon>
        <taxon>asterids</taxon>
        <taxon>campanulids</taxon>
        <taxon>Escalloniales</taxon>
        <taxon>Escalloniaceae</taxon>
        <taxon>Escallonia</taxon>
    </lineage>
</organism>
<dbReference type="EMBL" id="JAVXUO010000334">
    <property type="protein sequence ID" value="KAK2993270.1"/>
    <property type="molecule type" value="Genomic_DNA"/>
</dbReference>
<gene>
    <name evidence="1" type="ORF">RJ640_001052</name>
</gene>
<reference evidence="1" key="1">
    <citation type="submission" date="2022-12" db="EMBL/GenBank/DDBJ databases">
        <title>Draft genome assemblies for two species of Escallonia (Escalloniales).</title>
        <authorList>
            <person name="Chanderbali A."/>
            <person name="Dervinis C."/>
            <person name="Anghel I."/>
            <person name="Soltis D."/>
            <person name="Soltis P."/>
            <person name="Zapata F."/>
        </authorList>
    </citation>
    <scope>NUCLEOTIDE SEQUENCE</scope>
    <source>
        <strain evidence="1">UCBG92.1500</strain>
        <tissue evidence="1">Leaf</tissue>
    </source>
</reference>
<dbReference type="Proteomes" id="UP001187471">
    <property type="component" value="Unassembled WGS sequence"/>
</dbReference>
<protein>
    <recommendedName>
        <fullName evidence="3">DUF4283 domain-containing protein</fullName>
    </recommendedName>
</protein>
<name>A0AA88UPJ6_9ASTE</name>
<dbReference type="PANTHER" id="PTHR31286">
    <property type="entry name" value="GLYCINE-RICH CELL WALL STRUCTURAL PROTEIN 1.8-LIKE"/>
    <property type="match status" value="1"/>
</dbReference>
<proteinExistence type="predicted"/>
<dbReference type="AlphaFoldDB" id="A0AA88UPJ6"/>
<evidence type="ECO:0000313" key="2">
    <source>
        <dbReference type="Proteomes" id="UP001187471"/>
    </source>
</evidence>